<evidence type="ECO:0000256" key="2">
    <source>
        <dbReference type="ARBA" id="ARBA00022692"/>
    </source>
</evidence>
<evidence type="ECO:0000313" key="6">
    <source>
        <dbReference type="EMBL" id="TGO50570.1"/>
    </source>
</evidence>
<keyword evidence="2 5" id="KW-0812">Transmembrane</keyword>
<comment type="caution">
    <text evidence="6">The sequence shown here is derived from an EMBL/GenBank/DDBJ whole genome shotgun (WGS) entry which is preliminary data.</text>
</comment>
<protein>
    <recommendedName>
        <fullName evidence="8">Major facilitator superfamily (MFS) profile domain-containing protein</fullName>
    </recommendedName>
</protein>
<feature type="transmembrane region" description="Helical" evidence="5">
    <location>
        <begin position="94"/>
        <end position="115"/>
    </location>
</feature>
<feature type="transmembrane region" description="Helical" evidence="5">
    <location>
        <begin position="121"/>
        <end position="143"/>
    </location>
</feature>
<sequence length="145" mass="16487">MSTSSIGQVIGPLIGDTLTQHASWRLLFRLFFTNESRWCTHTLNHPRIKIILTRVGFFLNLPTGFLTVLVIFLIHIPSIHNIVRTSWSSKKKLLNIDACGFILFAPTIISFLLALEWGGSSYAWSSATFIGLFCTFFILLLLFMY</sequence>
<proteinExistence type="predicted"/>
<dbReference type="AlphaFoldDB" id="A0A4Z1HVF2"/>
<gene>
    <name evidence="6" type="ORF">BOTNAR_0388g00130</name>
</gene>
<keyword evidence="7" id="KW-1185">Reference proteome</keyword>
<evidence type="ECO:0000256" key="3">
    <source>
        <dbReference type="ARBA" id="ARBA00022989"/>
    </source>
</evidence>
<dbReference type="GO" id="GO:0005886">
    <property type="term" value="C:plasma membrane"/>
    <property type="evidence" value="ECO:0007669"/>
    <property type="project" value="TreeGrafter"/>
</dbReference>
<keyword evidence="3 5" id="KW-1133">Transmembrane helix</keyword>
<evidence type="ECO:0000256" key="1">
    <source>
        <dbReference type="ARBA" id="ARBA00004141"/>
    </source>
</evidence>
<name>A0A4Z1HVF2_9HELO</name>
<dbReference type="OrthoDB" id="10021397at2759"/>
<organism evidence="6 7">
    <name type="scientific">Botryotinia narcissicola</name>
    <dbReference type="NCBI Taxonomy" id="278944"/>
    <lineage>
        <taxon>Eukaryota</taxon>
        <taxon>Fungi</taxon>
        <taxon>Dikarya</taxon>
        <taxon>Ascomycota</taxon>
        <taxon>Pezizomycotina</taxon>
        <taxon>Leotiomycetes</taxon>
        <taxon>Helotiales</taxon>
        <taxon>Sclerotiniaceae</taxon>
        <taxon>Botryotinia</taxon>
    </lineage>
</organism>
<dbReference type="EMBL" id="PQXJ01000388">
    <property type="protein sequence ID" value="TGO50570.1"/>
    <property type="molecule type" value="Genomic_DNA"/>
</dbReference>
<evidence type="ECO:0000313" key="7">
    <source>
        <dbReference type="Proteomes" id="UP000297452"/>
    </source>
</evidence>
<keyword evidence="4 5" id="KW-0472">Membrane</keyword>
<dbReference type="Proteomes" id="UP000297452">
    <property type="component" value="Unassembled WGS sequence"/>
</dbReference>
<dbReference type="GO" id="GO:0022857">
    <property type="term" value="F:transmembrane transporter activity"/>
    <property type="evidence" value="ECO:0007669"/>
    <property type="project" value="TreeGrafter"/>
</dbReference>
<evidence type="ECO:0008006" key="8">
    <source>
        <dbReference type="Google" id="ProtNLM"/>
    </source>
</evidence>
<comment type="subcellular location">
    <subcellularLocation>
        <location evidence="1">Membrane</location>
        <topology evidence="1">Multi-pass membrane protein</topology>
    </subcellularLocation>
</comment>
<evidence type="ECO:0000256" key="5">
    <source>
        <dbReference type="SAM" id="Phobius"/>
    </source>
</evidence>
<accession>A0A4Z1HVF2</accession>
<feature type="transmembrane region" description="Helical" evidence="5">
    <location>
        <begin position="51"/>
        <end position="74"/>
    </location>
</feature>
<dbReference type="PANTHER" id="PTHR23501">
    <property type="entry name" value="MAJOR FACILITATOR SUPERFAMILY"/>
    <property type="match status" value="1"/>
</dbReference>
<evidence type="ECO:0000256" key="4">
    <source>
        <dbReference type="ARBA" id="ARBA00023136"/>
    </source>
</evidence>
<dbReference type="PANTHER" id="PTHR23501:SF198">
    <property type="entry name" value="AZOLE RESISTANCE PROTEIN 1-RELATED"/>
    <property type="match status" value="1"/>
</dbReference>
<reference evidence="6 7" key="1">
    <citation type="submission" date="2017-12" db="EMBL/GenBank/DDBJ databases">
        <title>Comparative genomics of Botrytis spp.</title>
        <authorList>
            <person name="Valero-Jimenez C.A."/>
            <person name="Tapia P."/>
            <person name="Veloso J."/>
            <person name="Silva-Moreno E."/>
            <person name="Staats M."/>
            <person name="Valdes J.H."/>
            <person name="Van Kan J.A.L."/>
        </authorList>
    </citation>
    <scope>NUCLEOTIDE SEQUENCE [LARGE SCALE GENOMIC DNA]</scope>
    <source>
        <strain evidence="6 7">MUCL2120</strain>
    </source>
</reference>